<dbReference type="EMBL" id="CM010636">
    <property type="protein sequence ID" value="RID46054.1"/>
    <property type="molecule type" value="Genomic_DNA"/>
</dbReference>
<dbReference type="Proteomes" id="UP000264353">
    <property type="component" value="Chromosome A9"/>
</dbReference>
<accession>A0A397Y329</accession>
<name>A0A397Y329_BRACM</name>
<gene>
    <name evidence="1" type="ORF">BRARA_I02741</name>
</gene>
<evidence type="ECO:0000313" key="1">
    <source>
        <dbReference type="EMBL" id="RID46054.1"/>
    </source>
</evidence>
<proteinExistence type="predicted"/>
<evidence type="ECO:0000313" key="2">
    <source>
        <dbReference type="Proteomes" id="UP000264353"/>
    </source>
</evidence>
<sequence>MKKKNKCFSAKLKKTIESSRSIDNPPSLISTNNVCMSNLKPSVLKTISRRRLSIGFTFPIYNKVIRIFRRQQNGKSNLMSSFLINS</sequence>
<protein>
    <submittedName>
        <fullName evidence="1">Uncharacterized protein</fullName>
    </submittedName>
</protein>
<dbReference type="AlphaFoldDB" id="A0A397Y329"/>
<organism evidence="1 2">
    <name type="scientific">Brassica campestris</name>
    <name type="common">Field mustard</name>
    <dbReference type="NCBI Taxonomy" id="3711"/>
    <lineage>
        <taxon>Eukaryota</taxon>
        <taxon>Viridiplantae</taxon>
        <taxon>Streptophyta</taxon>
        <taxon>Embryophyta</taxon>
        <taxon>Tracheophyta</taxon>
        <taxon>Spermatophyta</taxon>
        <taxon>Magnoliopsida</taxon>
        <taxon>eudicotyledons</taxon>
        <taxon>Gunneridae</taxon>
        <taxon>Pentapetalae</taxon>
        <taxon>rosids</taxon>
        <taxon>malvids</taxon>
        <taxon>Brassicales</taxon>
        <taxon>Brassicaceae</taxon>
        <taxon>Brassiceae</taxon>
        <taxon>Brassica</taxon>
    </lineage>
</organism>
<reference evidence="1 2" key="1">
    <citation type="submission" date="2018-06" db="EMBL/GenBank/DDBJ databases">
        <title>WGS assembly of Brassica rapa FPsc.</title>
        <authorList>
            <person name="Bowman J."/>
            <person name="Kohchi T."/>
            <person name="Yamato K."/>
            <person name="Jenkins J."/>
            <person name="Shu S."/>
            <person name="Ishizaki K."/>
            <person name="Yamaoka S."/>
            <person name="Nishihama R."/>
            <person name="Nakamura Y."/>
            <person name="Berger F."/>
            <person name="Adam C."/>
            <person name="Aki S."/>
            <person name="Althoff F."/>
            <person name="Araki T."/>
            <person name="Arteaga-Vazquez M."/>
            <person name="Balasubrmanian S."/>
            <person name="Bauer D."/>
            <person name="Boehm C."/>
            <person name="Briginshaw L."/>
            <person name="Caballero-Perez J."/>
            <person name="Catarino B."/>
            <person name="Chen F."/>
            <person name="Chiyoda S."/>
            <person name="Chovatia M."/>
            <person name="Davies K."/>
            <person name="Delmans M."/>
            <person name="Demura T."/>
            <person name="Dierschke T."/>
            <person name="Dolan L."/>
            <person name="Dorantes-Acosta A."/>
            <person name="Eklund D."/>
            <person name="Florent S."/>
            <person name="Flores-Sandoval E."/>
            <person name="Fujiyama A."/>
            <person name="Fukuzawa H."/>
            <person name="Galik B."/>
            <person name="Grimanelli D."/>
            <person name="Grimwood J."/>
            <person name="Grossniklaus U."/>
            <person name="Hamada T."/>
            <person name="Haseloff J."/>
            <person name="Hetherington A."/>
            <person name="Higo A."/>
            <person name="Hirakawa Y."/>
            <person name="Hundley H."/>
            <person name="Ikeda Y."/>
            <person name="Inoue K."/>
            <person name="Inoue S."/>
            <person name="Ishida S."/>
            <person name="Jia Q."/>
            <person name="Kakita M."/>
            <person name="Kanazawa T."/>
            <person name="Kawai Y."/>
            <person name="Kawashima T."/>
            <person name="Kennedy M."/>
            <person name="Kinose K."/>
            <person name="Kinoshita T."/>
            <person name="Kohara Y."/>
            <person name="Koide E."/>
            <person name="Komatsu K."/>
            <person name="Kopischke S."/>
            <person name="Kubo M."/>
            <person name="Kyozuka J."/>
            <person name="Lagercrantz U."/>
            <person name="Lin S."/>
            <person name="Lindquist E."/>
            <person name="Lipzen A."/>
            <person name="Lu C."/>
            <person name="Luna E."/>
            <person name="Martienssen R."/>
            <person name="Minamino N."/>
            <person name="Mizutani M."/>
            <person name="Mizutani M."/>
            <person name="Mochizuki N."/>
            <person name="Monte I."/>
            <person name="Mosher R."/>
            <person name="Nagasaki H."/>
            <person name="Nakagami H."/>
            <person name="Naramoto S."/>
            <person name="Nishitani K."/>
            <person name="Ohtani M."/>
            <person name="Okamoto T."/>
            <person name="Okumura M."/>
            <person name="Phillips J."/>
            <person name="Pollak B."/>
            <person name="Reinders A."/>
            <person name="Roevekamp M."/>
            <person name="Sano R."/>
            <person name="Sawa S."/>
            <person name="Schmid M."/>
            <person name="Shirakawa M."/>
            <person name="Solano R."/>
            <person name="Spunde A."/>
            <person name="Suetsugu N."/>
            <person name="Sugano S."/>
            <person name="Sugiyama A."/>
            <person name="Sun R."/>
            <person name="Suzuki Y."/>
            <person name="Takenaka M."/>
            <person name="Takezawa D."/>
            <person name="Tomogane H."/>
            <person name="Tsuzuki M."/>
            <person name="Ueda T."/>
            <person name="Umeda M."/>
            <person name="Ward J."/>
            <person name="Watanabe Y."/>
            <person name="Yazaki K."/>
            <person name="Yokoyama R."/>
            <person name="Yoshitake Y."/>
            <person name="Yotsui I."/>
            <person name="Zachgo S."/>
            <person name="Schmutz J."/>
        </authorList>
    </citation>
    <scope>NUCLEOTIDE SEQUENCE [LARGE SCALE GENOMIC DNA]</scope>
    <source>
        <strain evidence="2">cv. B-3</strain>
    </source>
</reference>